<dbReference type="Proteomes" id="UP000321199">
    <property type="component" value="Chromosome"/>
</dbReference>
<dbReference type="KEGG" id="cof:FOZ74_05040"/>
<dbReference type="RefSeq" id="WP_146912041.1">
    <property type="nucleotide sequence ID" value="NZ_CP042344.1"/>
</dbReference>
<name>A0A5B8RW46_9BURK</name>
<dbReference type="PROSITE" id="PS50056">
    <property type="entry name" value="TYR_PHOSPHATASE_2"/>
    <property type="match status" value="1"/>
</dbReference>
<dbReference type="InterPro" id="IPR000387">
    <property type="entry name" value="Tyr_Pase_dom"/>
</dbReference>
<gene>
    <name evidence="2" type="ORF">FOZ74_05040</name>
</gene>
<protein>
    <submittedName>
        <fullName evidence="2">Tyrosine-protein phosphatase</fullName>
    </submittedName>
</protein>
<dbReference type="Pfam" id="PF13350">
    <property type="entry name" value="Y_phosphatase3"/>
    <property type="match status" value="1"/>
</dbReference>
<dbReference type="EMBL" id="CP042344">
    <property type="protein sequence ID" value="QEA12445.1"/>
    <property type="molecule type" value="Genomic_DNA"/>
</dbReference>
<reference evidence="2 3" key="1">
    <citation type="submission" date="2019-07" db="EMBL/GenBank/DDBJ databases">
        <title>Complete genome sequence of Comamonas sp. NLF 7-7 isolated from livestock.</title>
        <authorList>
            <person name="Kim D.H."/>
            <person name="Kim J.G."/>
        </authorList>
    </citation>
    <scope>NUCLEOTIDE SEQUENCE [LARGE SCALE GENOMIC DNA]</scope>
    <source>
        <strain evidence="2 3">NLF 7-7</strain>
    </source>
</reference>
<feature type="domain" description="Tyrosine specific protein phosphatases" evidence="1">
    <location>
        <begin position="115"/>
        <end position="183"/>
    </location>
</feature>
<dbReference type="SUPFAM" id="SSF52799">
    <property type="entry name" value="(Phosphotyrosine protein) phosphatases II"/>
    <property type="match status" value="1"/>
</dbReference>
<dbReference type="InterPro" id="IPR029021">
    <property type="entry name" value="Prot-tyrosine_phosphatase-like"/>
</dbReference>
<dbReference type="InterPro" id="IPR026893">
    <property type="entry name" value="Tyr/Ser_Pase_IphP-type"/>
</dbReference>
<evidence type="ECO:0000313" key="3">
    <source>
        <dbReference type="Proteomes" id="UP000321199"/>
    </source>
</evidence>
<dbReference type="PROSITE" id="PS00383">
    <property type="entry name" value="TYR_PHOSPHATASE_1"/>
    <property type="match status" value="1"/>
</dbReference>
<dbReference type="OrthoDB" id="1188001at2"/>
<keyword evidence="3" id="KW-1185">Reference proteome</keyword>
<evidence type="ECO:0000259" key="1">
    <source>
        <dbReference type="PROSITE" id="PS50056"/>
    </source>
</evidence>
<dbReference type="InterPro" id="IPR016130">
    <property type="entry name" value="Tyr_Pase_AS"/>
</dbReference>
<evidence type="ECO:0000313" key="2">
    <source>
        <dbReference type="EMBL" id="QEA12445.1"/>
    </source>
</evidence>
<dbReference type="Gene3D" id="3.90.190.10">
    <property type="entry name" value="Protein tyrosine phosphatase superfamily"/>
    <property type="match status" value="1"/>
</dbReference>
<organism evidence="2 3">
    <name type="scientific">Comamonas flocculans</name>
    <dbReference type="NCBI Taxonomy" id="2597701"/>
    <lineage>
        <taxon>Bacteria</taxon>
        <taxon>Pseudomonadati</taxon>
        <taxon>Pseudomonadota</taxon>
        <taxon>Betaproteobacteria</taxon>
        <taxon>Burkholderiales</taxon>
        <taxon>Comamonadaceae</taxon>
        <taxon>Comamonas</taxon>
    </lineage>
</organism>
<accession>A0A5B8RW46</accession>
<sequence length="251" mass="27697">MTETDRALALQGASNFRDLGGYAAADGRRVRWRRLFRSDHLAALTSEDAQALAALGLARAVDFRGQAERAQHAYALPGVAQLALPIEPTVVRRFRELSARGELLDASHAERLMHDTYLGFVADDAPQLRAFFGQLLEDGAPLVFHCTAGKDRTGYAAALLLLALGVPRETVMHDYLLTNRLYRRPPAPADDARTRAVHAVIWGVHAGYLQTALDAIEREHGGVQTYLRERLGLSEAARQQLARLYLQPPAR</sequence>
<dbReference type="AlphaFoldDB" id="A0A5B8RW46"/>
<dbReference type="GO" id="GO:0004721">
    <property type="term" value="F:phosphoprotein phosphatase activity"/>
    <property type="evidence" value="ECO:0007669"/>
    <property type="project" value="InterPro"/>
</dbReference>
<proteinExistence type="predicted"/>